<protein>
    <submittedName>
        <fullName evidence="8">Doublesex and mab-3 related transcription factor 3, truncated</fullName>
    </submittedName>
</protein>
<dbReference type="PANTHER" id="PTHR12322">
    <property type="entry name" value="DOUBLESEX AND MAB-3 RELATED TRANSCRIPTION FACTOR DMRT"/>
    <property type="match status" value="1"/>
</dbReference>
<dbReference type="Pfam" id="PF00751">
    <property type="entry name" value="DM"/>
    <property type="match status" value="1"/>
</dbReference>
<feature type="region of interest" description="Disordered" evidence="6">
    <location>
        <begin position="512"/>
        <end position="580"/>
    </location>
</feature>
<dbReference type="OrthoDB" id="6437420at2759"/>
<dbReference type="PANTHER" id="PTHR12322:SF116">
    <property type="entry name" value="DOUBLESEX-MAB RELATED 99B"/>
    <property type="match status" value="1"/>
</dbReference>
<keyword evidence="1 5" id="KW-0479">Metal-binding</keyword>
<feature type="region of interest" description="Disordered" evidence="6">
    <location>
        <begin position="31"/>
        <end position="120"/>
    </location>
</feature>
<dbReference type="EMBL" id="BMAO01035078">
    <property type="protein sequence ID" value="GFR01052.1"/>
    <property type="molecule type" value="Genomic_DNA"/>
</dbReference>
<proteinExistence type="predicted"/>
<sequence length="602" mass="64201">MKSQVFSQARTRALQAGNASSFLISASQQLQQNGMDLQQRQRVKRSTADCDDDDEDSGRVKYGGSRSPIDATVTGEGELRIRYTSNNKQAVKRPAATDSDNDDSKRGKYGGNRSPIDATVTGEGELLIRYTSNNKQAVKRPTAADSDNDDVKRVKYESDGGGSPISVTVSGGELIRRRSSSPSSSTTPTNSQPPAAHGGGYYSPAAKRLMSETPRPTAVVSPANNAVGGSRNPKCARCRNHKITAKVKGHKRYCPFRTCTCDNCILIAERQRVMAQQVALRRAQAQDELMGRVACEDEARVTGPSSPKSPSSEGTIYRMASLTSAFTIKGALGGVLRTWDSAFSSVADRKSQGSPVLGSVNQTVKLEDLSHLQESISKIAAHFVQPHATFIYAAYIALLRDNKFDHNRVIQKLTEGDNLSRQLGLTARMQPTIPSPPPSSFISSSPAATQSLLSAPFHPSLSCYSPYNYPLSYHASGFSLGSSAAAHPGLETTGPAVYSSFHPYLPTPPYSLSSSSMVPLSSEGAASHFTPPHRLGDGHTSGDSRGSAELKDESDKEGGGNVRGETSTPGSAVVSPERNGGQCISQAIDAFSKFSVRSSISN</sequence>
<dbReference type="GO" id="GO:0000981">
    <property type="term" value="F:DNA-binding transcription factor activity, RNA polymerase II-specific"/>
    <property type="evidence" value="ECO:0007669"/>
    <property type="project" value="TreeGrafter"/>
</dbReference>
<dbReference type="FunFam" id="4.10.1040.10:FF:000001">
    <property type="entry name" value="doublesex- and mab-3-related transcription factor 1"/>
    <property type="match status" value="1"/>
</dbReference>
<evidence type="ECO:0000256" key="6">
    <source>
        <dbReference type="SAM" id="MobiDB-lite"/>
    </source>
</evidence>
<evidence type="ECO:0000256" key="2">
    <source>
        <dbReference type="ARBA" id="ARBA00022833"/>
    </source>
</evidence>
<dbReference type="GO" id="GO:0005634">
    <property type="term" value="C:nucleus"/>
    <property type="evidence" value="ECO:0007669"/>
    <property type="project" value="UniProtKB-SubCell"/>
</dbReference>
<keyword evidence="4 5" id="KW-0539">Nucleus</keyword>
<reference evidence="8" key="1">
    <citation type="submission" date="2020-07" db="EMBL/GenBank/DDBJ databases">
        <title>Multicomponent nature underlies the extraordinary mechanical properties of spider dragline silk.</title>
        <authorList>
            <person name="Kono N."/>
            <person name="Nakamura H."/>
            <person name="Mori M."/>
            <person name="Yoshida Y."/>
            <person name="Ohtoshi R."/>
            <person name="Malay A.D."/>
            <person name="Moran D.A.P."/>
            <person name="Tomita M."/>
            <person name="Numata K."/>
            <person name="Arakawa K."/>
        </authorList>
    </citation>
    <scope>NUCLEOTIDE SEQUENCE</scope>
</reference>
<evidence type="ECO:0000313" key="9">
    <source>
        <dbReference type="Proteomes" id="UP000887116"/>
    </source>
</evidence>
<dbReference type="PROSITE" id="PS40000">
    <property type="entry name" value="DM_1"/>
    <property type="match status" value="1"/>
</dbReference>
<dbReference type="Gene3D" id="4.10.1040.10">
    <property type="entry name" value="DM DNA-binding domain"/>
    <property type="match status" value="1"/>
</dbReference>
<accession>A0A8X6GBT1</accession>
<keyword evidence="2 5" id="KW-0862">Zinc</keyword>
<feature type="region of interest" description="Disordered" evidence="6">
    <location>
        <begin position="132"/>
        <end position="234"/>
    </location>
</feature>
<feature type="compositionally biased region" description="Low complexity" evidence="6">
    <location>
        <begin position="31"/>
        <end position="40"/>
    </location>
</feature>
<dbReference type="GO" id="GO:0007548">
    <property type="term" value="P:sex differentiation"/>
    <property type="evidence" value="ECO:0007669"/>
    <property type="project" value="TreeGrafter"/>
</dbReference>
<comment type="caution">
    <text evidence="8">The sequence shown here is derived from an EMBL/GenBank/DDBJ whole genome shotgun (WGS) entry which is preliminary data.</text>
</comment>
<evidence type="ECO:0000256" key="3">
    <source>
        <dbReference type="ARBA" id="ARBA00023125"/>
    </source>
</evidence>
<keyword evidence="9" id="KW-1185">Reference proteome</keyword>
<organism evidence="8 9">
    <name type="scientific">Trichonephila clavata</name>
    <name type="common">Joro spider</name>
    <name type="synonym">Nephila clavata</name>
    <dbReference type="NCBI Taxonomy" id="2740835"/>
    <lineage>
        <taxon>Eukaryota</taxon>
        <taxon>Metazoa</taxon>
        <taxon>Ecdysozoa</taxon>
        <taxon>Arthropoda</taxon>
        <taxon>Chelicerata</taxon>
        <taxon>Arachnida</taxon>
        <taxon>Araneae</taxon>
        <taxon>Araneomorphae</taxon>
        <taxon>Entelegynae</taxon>
        <taxon>Araneoidea</taxon>
        <taxon>Nephilidae</taxon>
        <taxon>Trichonephila</taxon>
    </lineage>
</organism>
<name>A0A8X6GBT1_TRICU</name>
<evidence type="ECO:0000256" key="4">
    <source>
        <dbReference type="ARBA" id="ARBA00023242"/>
    </source>
</evidence>
<dbReference type="GO" id="GO:0046872">
    <property type="term" value="F:metal ion binding"/>
    <property type="evidence" value="ECO:0007669"/>
    <property type="project" value="UniProtKB-KW"/>
</dbReference>
<feature type="compositionally biased region" description="Basic and acidic residues" evidence="6">
    <location>
        <begin position="149"/>
        <end position="158"/>
    </location>
</feature>
<gene>
    <name evidence="8" type="primary">DMRT3</name>
    <name evidence="8" type="ORF">TNCT_390281</name>
</gene>
<dbReference type="SMART" id="SM00301">
    <property type="entry name" value="DM"/>
    <property type="match status" value="1"/>
</dbReference>
<dbReference type="Proteomes" id="UP000887116">
    <property type="component" value="Unassembled WGS sequence"/>
</dbReference>
<evidence type="ECO:0000256" key="5">
    <source>
        <dbReference type="PROSITE-ProRule" id="PRU00070"/>
    </source>
</evidence>
<keyword evidence="3 5" id="KW-0238">DNA-binding</keyword>
<evidence type="ECO:0000259" key="7">
    <source>
        <dbReference type="PROSITE" id="PS50809"/>
    </source>
</evidence>
<dbReference type="InterPro" id="IPR026607">
    <property type="entry name" value="DMRT"/>
</dbReference>
<dbReference type="GO" id="GO:0000978">
    <property type="term" value="F:RNA polymerase II cis-regulatory region sequence-specific DNA binding"/>
    <property type="evidence" value="ECO:0007669"/>
    <property type="project" value="TreeGrafter"/>
</dbReference>
<dbReference type="AlphaFoldDB" id="A0A8X6GBT1"/>
<comment type="subcellular location">
    <subcellularLocation>
        <location evidence="5">Nucleus</location>
    </subcellularLocation>
</comment>
<feature type="compositionally biased region" description="Low complexity" evidence="6">
    <location>
        <begin position="180"/>
        <end position="194"/>
    </location>
</feature>
<feature type="compositionally biased region" description="Basic and acidic residues" evidence="6">
    <location>
        <begin position="534"/>
        <end position="558"/>
    </location>
</feature>
<feature type="domain" description="DM" evidence="7">
    <location>
        <begin position="235"/>
        <end position="282"/>
    </location>
</feature>
<feature type="compositionally biased region" description="Low complexity" evidence="6">
    <location>
        <begin position="512"/>
        <end position="522"/>
    </location>
</feature>
<feature type="DNA-binding region" description="DM" evidence="5">
    <location>
        <begin position="235"/>
        <end position="282"/>
    </location>
</feature>
<evidence type="ECO:0000256" key="1">
    <source>
        <dbReference type="ARBA" id="ARBA00022723"/>
    </source>
</evidence>
<dbReference type="InterPro" id="IPR001275">
    <property type="entry name" value="DM_DNA-bd"/>
</dbReference>
<dbReference type="SUPFAM" id="SSF82927">
    <property type="entry name" value="Cysteine-rich DNA binding domain, (DM domain)"/>
    <property type="match status" value="1"/>
</dbReference>
<dbReference type="PROSITE" id="PS50809">
    <property type="entry name" value="DM_2"/>
    <property type="match status" value="1"/>
</dbReference>
<evidence type="ECO:0000313" key="8">
    <source>
        <dbReference type="EMBL" id="GFR01052.1"/>
    </source>
</evidence>
<dbReference type="InterPro" id="IPR036407">
    <property type="entry name" value="DM_DNA-bd_sf"/>
</dbReference>